<evidence type="ECO:0000313" key="1">
    <source>
        <dbReference type="EMBL" id="MBV2129404.1"/>
    </source>
</evidence>
<gene>
    <name evidence="1" type="ORF">KQY15_09890</name>
</gene>
<accession>A0ABS6MKS1</accession>
<protein>
    <submittedName>
        <fullName evidence="1">Uncharacterized protein</fullName>
    </submittedName>
</protein>
<reference evidence="1 2" key="1">
    <citation type="submission" date="2021-06" db="EMBL/GenBank/DDBJ databases">
        <title>Rheinheimera indica sp. nov., isolated from deep-sea sediment.</title>
        <authorList>
            <person name="Wang Z."/>
            <person name="Zhang X.-Y."/>
        </authorList>
    </citation>
    <scope>NUCLEOTIDE SEQUENCE [LARGE SCALE GENOMIC DNA]</scope>
    <source>
        <strain evidence="1 2">SM2107</strain>
    </source>
</reference>
<keyword evidence="2" id="KW-1185">Reference proteome</keyword>
<evidence type="ECO:0000313" key="2">
    <source>
        <dbReference type="Proteomes" id="UP000704611"/>
    </source>
</evidence>
<organism evidence="1 2">
    <name type="scientific">Arsukibacterium indicum</name>
    <dbReference type="NCBI Taxonomy" id="2848612"/>
    <lineage>
        <taxon>Bacteria</taxon>
        <taxon>Pseudomonadati</taxon>
        <taxon>Pseudomonadota</taxon>
        <taxon>Gammaproteobacteria</taxon>
        <taxon>Chromatiales</taxon>
        <taxon>Chromatiaceae</taxon>
        <taxon>Arsukibacterium</taxon>
    </lineage>
</organism>
<comment type="caution">
    <text evidence="1">The sequence shown here is derived from an EMBL/GenBank/DDBJ whole genome shotgun (WGS) entry which is preliminary data.</text>
</comment>
<dbReference type="RefSeq" id="WP_217669039.1">
    <property type="nucleotide sequence ID" value="NZ_JAHRID010000004.1"/>
</dbReference>
<dbReference type="Proteomes" id="UP000704611">
    <property type="component" value="Unassembled WGS sequence"/>
</dbReference>
<sequence>MLIDLLIKKDKRKLQQCAARFQKRQKLRHAYLWLAGQRTKQFLGSAPGLTLSFSAGMLMQFRRNAMVKTMRGIGAVQWLRRLL</sequence>
<name>A0ABS6MKS1_9GAMM</name>
<dbReference type="EMBL" id="JAHRID010000004">
    <property type="protein sequence ID" value="MBV2129404.1"/>
    <property type="molecule type" value="Genomic_DNA"/>
</dbReference>
<proteinExistence type="predicted"/>